<dbReference type="Pfam" id="PF03167">
    <property type="entry name" value="UDG"/>
    <property type="match status" value="1"/>
</dbReference>
<organism evidence="2 3">
    <name type="scientific">Olsenella porci</name>
    <dbReference type="NCBI Taxonomy" id="2652279"/>
    <lineage>
        <taxon>Bacteria</taxon>
        <taxon>Bacillati</taxon>
        <taxon>Actinomycetota</taxon>
        <taxon>Coriobacteriia</taxon>
        <taxon>Coriobacteriales</taxon>
        <taxon>Atopobiaceae</taxon>
        <taxon>Olsenella</taxon>
    </lineage>
</organism>
<proteinExistence type="predicted"/>
<evidence type="ECO:0000259" key="1">
    <source>
        <dbReference type="SMART" id="SM00986"/>
    </source>
</evidence>
<dbReference type="Gene3D" id="3.40.470.10">
    <property type="entry name" value="Uracil-DNA glycosylase-like domain"/>
    <property type="match status" value="1"/>
</dbReference>
<feature type="domain" description="Uracil-DNA glycosylase-like" evidence="1">
    <location>
        <begin position="6"/>
        <end position="156"/>
    </location>
</feature>
<dbReference type="EMBL" id="VUNC01000006">
    <property type="protein sequence ID" value="MST73053.1"/>
    <property type="molecule type" value="Genomic_DNA"/>
</dbReference>
<dbReference type="CDD" id="cd10032">
    <property type="entry name" value="UDG-F6_HDG"/>
    <property type="match status" value="1"/>
</dbReference>
<dbReference type="SMART" id="SM00987">
    <property type="entry name" value="UreE_C"/>
    <property type="match status" value="1"/>
</dbReference>
<accession>A0A6N7XFG6</accession>
<reference evidence="2 3" key="1">
    <citation type="submission" date="2019-08" db="EMBL/GenBank/DDBJ databases">
        <title>In-depth cultivation of the pig gut microbiome towards novel bacterial diversity and tailored functional studies.</title>
        <authorList>
            <person name="Wylensek D."/>
            <person name="Hitch T.C.A."/>
            <person name="Clavel T."/>
        </authorList>
    </citation>
    <scope>NUCLEOTIDE SEQUENCE [LARGE SCALE GENOMIC DNA]</scope>
    <source>
        <strain evidence="2 3">CA-Schmier-601-WT-1</strain>
    </source>
</reference>
<gene>
    <name evidence="2" type="ORF">FYJ68_08015</name>
</gene>
<dbReference type="SUPFAM" id="SSF52141">
    <property type="entry name" value="Uracil-DNA glycosylase-like"/>
    <property type="match status" value="1"/>
</dbReference>
<sequence length="165" mass="18205">MESPLPAVFDQSSRVLLLGSMPSPKSRENGFHYGNPQNRFWRVIAALWGEDAPQTTGQRLSLLSRHHIALHDVLASCDIVGASDATIENPVPNDLRPILRVAPIRGIFCTGSASARLYHRYIEPDLGIPCTRLPSTSPANASWSFERLVEAYQAVRRVADKTDEG</sequence>
<comment type="caution">
    <text evidence="2">The sequence shown here is derived from an EMBL/GenBank/DDBJ whole genome shotgun (WGS) entry which is preliminary data.</text>
</comment>
<keyword evidence="3" id="KW-1185">Reference proteome</keyword>
<protein>
    <submittedName>
        <fullName evidence="2">DNA-deoxyinosine glycosylase</fullName>
        <ecNumber evidence="2">3.2.2.15</ecNumber>
    </submittedName>
</protein>
<dbReference type="InterPro" id="IPR036895">
    <property type="entry name" value="Uracil-DNA_glycosylase-like_sf"/>
</dbReference>
<name>A0A6N7XFG6_9ACTN</name>
<dbReference type="GO" id="GO:0033958">
    <property type="term" value="F:DNA-deoxyinosine glycosylase activity"/>
    <property type="evidence" value="ECO:0007669"/>
    <property type="project" value="UniProtKB-EC"/>
</dbReference>
<keyword evidence="2" id="KW-0326">Glycosidase</keyword>
<dbReference type="AlphaFoldDB" id="A0A6N7XFG6"/>
<dbReference type="SMART" id="SM00986">
    <property type="entry name" value="UDG"/>
    <property type="match status" value="1"/>
</dbReference>
<dbReference type="NCBIfam" id="TIGR04274">
    <property type="entry name" value="hypoxanDNAglyco"/>
    <property type="match status" value="1"/>
</dbReference>
<evidence type="ECO:0000313" key="2">
    <source>
        <dbReference type="EMBL" id="MST73053.1"/>
    </source>
</evidence>
<dbReference type="EC" id="3.2.2.15" evidence="2"/>
<evidence type="ECO:0000313" key="3">
    <source>
        <dbReference type="Proteomes" id="UP000469325"/>
    </source>
</evidence>
<dbReference type="InterPro" id="IPR026353">
    <property type="entry name" value="Hypoxan-DNA_Glyclase"/>
</dbReference>
<dbReference type="Proteomes" id="UP000469325">
    <property type="component" value="Unassembled WGS sequence"/>
</dbReference>
<dbReference type="InterPro" id="IPR005122">
    <property type="entry name" value="Uracil-DNA_glycosylase-like"/>
</dbReference>
<keyword evidence="2" id="KW-0378">Hydrolase</keyword>